<feature type="signal peptide" evidence="1">
    <location>
        <begin position="1"/>
        <end position="22"/>
    </location>
</feature>
<proteinExistence type="predicted"/>
<dbReference type="Proteomes" id="UP000323506">
    <property type="component" value="Chromosome A13"/>
</dbReference>
<gene>
    <name evidence="2" type="ORF">ES288_A13G226000v1</name>
</gene>
<keyword evidence="1" id="KW-0732">Signal</keyword>
<dbReference type="AlphaFoldDB" id="A0A5D2E2B5"/>
<evidence type="ECO:0000313" key="2">
    <source>
        <dbReference type="EMBL" id="TYG87574.1"/>
    </source>
</evidence>
<reference evidence="2 3" key="1">
    <citation type="submission" date="2019-06" db="EMBL/GenBank/DDBJ databases">
        <title>WGS assembly of Gossypium darwinii.</title>
        <authorList>
            <person name="Chen Z.J."/>
            <person name="Sreedasyam A."/>
            <person name="Ando A."/>
            <person name="Song Q."/>
            <person name="De L."/>
            <person name="Hulse-Kemp A."/>
            <person name="Ding M."/>
            <person name="Ye W."/>
            <person name="Kirkbride R."/>
            <person name="Jenkins J."/>
            <person name="Plott C."/>
            <person name="Lovell J."/>
            <person name="Lin Y.-M."/>
            <person name="Vaughn R."/>
            <person name="Liu B."/>
            <person name="Li W."/>
            <person name="Simpson S."/>
            <person name="Scheffler B."/>
            <person name="Saski C."/>
            <person name="Grover C."/>
            <person name="Hu G."/>
            <person name="Conover J."/>
            <person name="Carlson J."/>
            <person name="Shu S."/>
            <person name="Boston L."/>
            <person name="Williams M."/>
            <person name="Peterson D."/>
            <person name="Mcgee K."/>
            <person name="Jones D."/>
            <person name="Wendel J."/>
            <person name="Stelly D."/>
            <person name="Grimwood J."/>
            <person name="Schmutz J."/>
        </authorList>
    </citation>
    <scope>NUCLEOTIDE SEQUENCE [LARGE SCALE GENOMIC DNA]</scope>
    <source>
        <strain evidence="2">1808015.09</strain>
    </source>
</reference>
<accession>A0A5D2E2B5</accession>
<dbReference type="EMBL" id="CM017700">
    <property type="protein sequence ID" value="TYG87574.1"/>
    <property type="molecule type" value="Genomic_DNA"/>
</dbReference>
<organism evidence="2 3">
    <name type="scientific">Gossypium darwinii</name>
    <name type="common">Darwin's cotton</name>
    <name type="synonym">Gossypium barbadense var. darwinii</name>
    <dbReference type="NCBI Taxonomy" id="34276"/>
    <lineage>
        <taxon>Eukaryota</taxon>
        <taxon>Viridiplantae</taxon>
        <taxon>Streptophyta</taxon>
        <taxon>Embryophyta</taxon>
        <taxon>Tracheophyta</taxon>
        <taxon>Spermatophyta</taxon>
        <taxon>Magnoliopsida</taxon>
        <taxon>eudicotyledons</taxon>
        <taxon>Gunneridae</taxon>
        <taxon>Pentapetalae</taxon>
        <taxon>rosids</taxon>
        <taxon>malvids</taxon>
        <taxon>Malvales</taxon>
        <taxon>Malvaceae</taxon>
        <taxon>Malvoideae</taxon>
        <taxon>Gossypium</taxon>
    </lineage>
</organism>
<protein>
    <recommendedName>
        <fullName evidence="4">Legume lectin domain-containing protein</fullName>
    </recommendedName>
</protein>
<evidence type="ECO:0000256" key="1">
    <source>
        <dbReference type="SAM" id="SignalP"/>
    </source>
</evidence>
<name>A0A5D2E2B5_GOSDA</name>
<sequence length="72" mass="7812">MVMVILLMDLATVIAPLGGGFANSGYDNPIFSGFFDQTTLSPSIPTSVNLSQISFSPPYTRTTLSYEYRLVS</sequence>
<feature type="chain" id="PRO_5022920390" description="Legume lectin domain-containing protein" evidence="1">
    <location>
        <begin position="23"/>
        <end position="72"/>
    </location>
</feature>
<evidence type="ECO:0000313" key="3">
    <source>
        <dbReference type="Proteomes" id="UP000323506"/>
    </source>
</evidence>
<evidence type="ECO:0008006" key="4">
    <source>
        <dbReference type="Google" id="ProtNLM"/>
    </source>
</evidence>
<keyword evidence="3" id="KW-1185">Reference proteome</keyword>